<keyword evidence="1" id="KW-0732">Signal</keyword>
<feature type="chain" id="PRO_5003251646" evidence="1">
    <location>
        <begin position="24"/>
        <end position="179"/>
    </location>
</feature>
<reference evidence="2" key="1">
    <citation type="journal article" date="2011" name="BMC Genomics">
        <title>A further insight into the sialome of the tropical bont tick, Amblyomma variegatum.</title>
        <authorList>
            <person name="Ribeiro J.M."/>
            <person name="Anderson J.M."/>
            <person name="Manoukis N.C."/>
            <person name="Meng Z."/>
            <person name="Francishetti I.M."/>
        </authorList>
    </citation>
    <scope>NUCLEOTIDE SEQUENCE</scope>
    <source>
        <strain evidence="2">Amb_var-696</strain>
        <tissue evidence="2">Salivary gland</tissue>
    </source>
</reference>
<name>F0JA73_AMBVA</name>
<evidence type="ECO:0000256" key="1">
    <source>
        <dbReference type="SAM" id="SignalP"/>
    </source>
</evidence>
<proteinExistence type="evidence at transcript level"/>
<accession>F0JA73</accession>
<dbReference type="EMBL" id="BK007774">
    <property type="protein sequence ID" value="DAA34723.1"/>
    <property type="molecule type" value="mRNA"/>
</dbReference>
<feature type="signal peptide" evidence="1">
    <location>
        <begin position="1"/>
        <end position="23"/>
    </location>
</feature>
<evidence type="ECO:0000313" key="2">
    <source>
        <dbReference type="EMBL" id="DAA34723.1"/>
    </source>
</evidence>
<protein>
    <submittedName>
        <fullName evidence="2">Hypothetical secreted protein 696</fullName>
    </submittedName>
</protein>
<organism evidence="2">
    <name type="scientific">Amblyomma variegatum</name>
    <name type="common">Tropical bont tick</name>
    <dbReference type="NCBI Taxonomy" id="34610"/>
    <lineage>
        <taxon>Eukaryota</taxon>
        <taxon>Metazoa</taxon>
        <taxon>Ecdysozoa</taxon>
        <taxon>Arthropoda</taxon>
        <taxon>Chelicerata</taxon>
        <taxon>Arachnida</taxon>
        <taxon>Acari</taxon>
        <taxon>Parasitiformes</taxon>
        <taxon>Ixodida</taxon>
        <taxon>Ixodoidea</taxon>
        <taxon>Ixodidae</taxon>
        <taxon>Amblyomminae</taxon>
        <taxon>Amblyomma</taxon>
    </lineage>
</organism>
<dbReference type="AlphaFoldDB" id="F0JA73"/>
<sequence length="179" mass="19611">MRWARRLSTRSILASVSISLVAAAARSVSPTVHSSISSITTRSVGNDPRKASQSVTVLPTGTSVAARESPAETRFTCHDREYSRDCKRSTEALLHRSVPKDLRHDPGAQVLKFAADALAQLMRSGRTNVQMARQGTKLGEWLEWKASHTRATSTVHRVIDGLPWEECVFDPGGHSCVFS</sequence>